<dbReference type="Proteomes" id="UP000796761">
    <property type="component" value="Unassembled WGS sequence"/>
</dbReference>
<proteinExistence type="predicted"/>
<evidence type="ECO:0000313" key="3">
    <source>
        <dbReference type="Proteomes" id="UP000796761"/>
    </source>
</evidence>
<evidence type="ECO:0000313" key="2">
    <source>
        <dbReference type="EMBL" id="TRZ14627.1"/>
    </source>
</evidence>
<sequence>MLWHQVIEKPNNWDPSPGMLVLTRKSGEDQKLSSSVDNSCQVQGKVNRAKMSFKCKGWNNMAQGIWYLRELAVPEIIFSDNEQFPNNLDSIQCTENMRQKFVWNRVYISSMDRLIKNFQNLKEEIKEDHKKLREEIKEEIFHAPPVQNRDSA</sequence>
<organism evidence="2 3">
    <name type="scientific">Zosterops borbonicus</name>
    <dbReference type="NCBI Taxonomy" id="364589"/>
    <lineage>
        <taxon>Eukaryota</taxon>
        <taxon>Metazoa</taxon>
        <taxon>Chordata</taxon>
        <taxon>Craniata</taxon>
        <taxon>Vertebrata</taxon>
        <taxon>Euteleostomi</taxon>
        <taxon>Archelosauria</taxon>
        <taxon>Archosauria</taxon>
        <taxon>Dinosauria</taxon>
        <taxon>Saurischia</taxon>
        <taxon>Theropoda</taxon>
        <taxon>Coelurosauria</taxon>
        <taxon>Aves</taxon>
        <taxon>Neognathae</taxon>
        <taxon>Neoaves</taxon>
        <taxon>Telluraves</taxon>
        <taxon>Australaves</taxon>
        <taxon>Passeriformes</taxon>
        <taxon>Sylvioidea</taxon>
        <taxon>Zosteropidae</taxon>
        <taxon>Zosterops</taxon>
    </lineage>
</organism>
<dbReference type="AlphaFoldDB" id="A0A8K1LI24"/>
<feature type="coiled-coil region" evidence="1">
    <location>
        <begin position="108"/>
        <end position="138"/>
    </location>
</feature>
<accession>A0A8K1LI24</accession>
<protein>
    <submittedName>
        <fullName evidence="2">Uncharacterized protein</fullName>
    </submittedName>
</protein>
<comment type="caution">
    <text evidence="2">The sequence shown here is derived from an EMBL/GenBank/DDBJ whole genome shotgun (WGS) entry which is preliminary data.</text>
</comment>
<keyword evidence="1" id="KW-0175">Coiled coil</keyword>
<gene>
    <name evidence="2" type="ORF">HGM15179_012468</name>
</gene>
<dbReference type="EMBL" id="SWJQ01000422">
    <property type="protein sequence ID" value="TRZ14627.1"/>
    <property type="molecule type" value="Genomic_DNA"/>
</dbReference>
<evidence type="ECO:0000256" key="1">
    <source>
        <dbReference type="SAM" id="Coils"/>
    </source>
</evidence>
<keyword evidence="3" id="KW-1185">Reference proteome</keyword>
<name>A0A8K1LI24_9PASS</name>
<dbReference type="OrthoDB" id="10550400at2759"/>
<reference evidence="2" key="1">
    <citation type="submission" date="2019-04" db="EMBL/GenBank/DDBJ databases">
        <title>Genome assembly of Zosterops borbonicus 15179.</title>
        <authorList>
            <person name="Leroy T."/>
            <person name="Anselmetti Y."/>
            <person name="Tilak M.-K."/>
            <person name="Nabholz B."/>
        </authorList>
    </citation>
    <scope>NUCLEOTIDE SEQUENCE</scope>
    <source>
        <strain evidence="2">HGM_15179</strain>
        <tissue evidence="2">Muscle</tissue>
    </source>
</reference>